<evidence type="ECO:0000259" key="1">
    <source>
        <dbReference type="Pfam" id="PF08241"/>
    </source>
</evidence>
<organism evidence="2 3">
    <name type="scientific">Actinocatenispora thailandica</name>
    <dbReference type="NCBI Taxonomy" id="227318"/>
    <lineage>
        <taxon>Bacteria</taxon>
        <taxon>Bacillati</taxon>
        <taxon>Actinomycetota</taxon>
        <taxon>Actinomycetes</taxon>
        <taxon>Micromonosporales</taxon>
        <taxon>Micromonosporaceae</taxon>
        <taxon>Actinocatenispora</taxon>
    </lineage>
</organism>
<dbReference type="InterPro" id="IPR029063">
    <property type="entry name" value="SAM-dependent_MTases_sf"/>
</dbReference>
<dbReference type="InterPro" id="IPR013216">
    <property type="entry name" value="Methyltransf_11"/>
</dbReference>
<dbReference type="GO" id="GO:0008757">
    <property type="term" value="F:S-adenosylmethionine-dependent methyltransferase activity"/>
    <property type="evidence" value="ECO:0007669"/>
    <property type="project" value="InterPro"/>
</dbReference>
<dbReference type="PANTHER" id="PTHR43460:SF1">
    <property type="entry name" value="METHYLTRANSFERASE TYPE 11 DOMAIN-CONTAINING PROTEIN"/>
    <property type="match status" value="1"/>
</dbReference>
<dbReference type="EMBL" id="AP023355">
    <property type="protein sequence ID" value="BCJ34404.1"/>
    <property type="molecule type" value="Genomic_DNA"/>
</dbReference>
<sequence>MAPETGRAEAARSARLRGMPRTFDDLVAEALAVPVGWDFGWLAGRATEARPWWRYARLVGKRMAGAQAALDIQTGAGELLAGLPVVPPRLAATESWPPNVALARQRLAPVGGTVVEVADDADLPFDDASFDLVTCRHPTVLRWPEIARVLAPGGSYLSQQVGAGSVRELTDALMGPQPVSQVRAAARALGGAEAAGLDVVALHQQSLPMRFDDIAAVIVFLRTVIWIVPGFDVERYRDRLAALHEQISAHGPFRATSERFLIEARRPGR</sequence>
<dbReference type="InterPro" id="IPR052939">
    <property type="entry name" value="23S_rRNA_MeTrnsfrase_RlmA"/>
</dbReference>
<dbReference type="KEGG" id="atl:Athai_19070"/>
<dbReference type="Pfam" id="PF08241">
    <property type="entry name" value="Methyltransf_11"/>
    <property type="match status" value="1"/>
</dbReference>
<dbReference type="Gene3D" id="3.40.50.150">
    <property type="entry name" value="Vaccinia Virus protein VP39"/>
    <property type="match status" value="1"/>
</dbReference>
<gene>
    <name evidence="2" type="ORF">Athai_19070</name>
</gene>
<dbReference type="SUPFAM" id="SSF53335">
    <property type="entry name" value="S-adenosyl-L-methionine-dependent methyltransferases"/>
    <property type="match status" value="1"/>
</dbReference>
<evidence type="ECO:0000313" key="3">
    <source>
        <dbReference type="Proteomes" id="UP000611640"/>
    </source>
</evidence>
<keyword evidence="3" id="KW-1185">Reference proteome</keyword>
<keyword evidence="2" id="KW-0808">Transferase</keyword>
<proteinExistence type="predicted"/>
<reference evidence="2 3" key="1">
    <citation type="submission" date="2020-08" db="EMBL/GenBank/DDBJ databases">
        <title>Whole genome shotgun sequence of Actinocatenispora thailandica NBRC 105041.</title>
        <authorList>
            <person name="Komaki H."/>
            <person name="Tamura T."/>
        </authorList>
    </citation>
    <scope>NUCLEOTIDE SEQUENCE [LARGE SCALE GENOMIC DNA]</scope>
    <source>
        <strain evidence="2 3">NBRC 105041</strain>
    </source>
</reference>
<dbReference type="Proteomes" id="UP000611640">
    <property type="component" value="Chromosome"/>
</dbReference>
<dbReference type="AlphaFoldDB" id="A0A7R7DMD1"/>
<protein>
    <submittedName>
        <fullName evidence="2">Methyltransferase type 11</fullName>
    </submittedName>
</protein>
<name>A0A7R7DMD1_9ACTN</name>
<dbReference type="PANTHER" id="PTHR43460">
    <property type="entry name" value="METHYLTRANSFERASE"/>
    <property type="match status" value="1"/>
</dbReference>
<accession>A0A7R7DMD1</accession>
<evidence type="ECO:0000313" key="2">
    <source>
        <dbReference type="EMBL" id="BCJ34404.1"/>
    </source>
</evidence>
<feature type="domain" description="Methyltransferase type 11" evidence="1">
    <location>
        <begin position="70"/>
        <end position="156"/>
    </location>
</feature>
<dbReference type="CDD" id="cd02440">
    <property type="entry name" value="AdoMet_MTases"/>
    <property type="match status" value="1"/>
</dbReference>
<dbReference type="GO" id="GO:0032259">
    <property type="term" value="P:methylation"/>
    <property type="evidence" value="ECO:0007669"/>
    <property type="project" value="UniProtKB-KW"/>
</dbReference>
<keyword evidence="2" id="KW-0489">Methyltransferase</keyword>